<dbReference type="KEGG" id="rmu:RMDY18_06850"/>
<accession>D2NS91</accession>
<reference evidence="1 2" key="2">
    <citation type="journal article" date="2010" name="J Osaka Dent Univ">
        <title>Isolation and identification of Rothia mucilaginosa from persistent apical periodontitis lesions.</title>
        <authorList>
            <person name="Yamane K."/>
            <person name="Yoshida M."/>
            <person name="Fujihira T."/>
            <person name="Baba T."/>
            <person name="Tsuji N."/>
            <person name="Hayashi H."/>
            <person name="Sugimori C."/>
            <person name="Yamanaka T."/>
            <person name="Mashimo C."/>
            <person name="Nambu T."/>
            <person name="Kawai H."/>
            <person name="Fukushima H."/>
        </authorList>
    </citation>
    <scope>NUCLEOTIDE SEQUENCE [LARGE SCALE GENOMIC DNA]</scope>
    <source>
        <strain evidence="1 2">DY-18</strain>
    </source>
</reference>
<dbReference type="Proteomes" id="UP000001883">
    <property type="component" value="Chromosome"/>
</dbReference>
<reference evidence="1 2" key="3">
    <citation type="journal article" date="2010" name="Sequencing">
        <title>Complete Genome Sequence of Rothia mucilaginosa DY-18: A Clinical Isolate with Dense Meshwork-Like Structures from a Persistent Apical Periodontitis Lesion.</title>
        <authorList>
            <person name="Yamane K."/>
            <person name="Nambu T."/>
            <person name="Yamanaka T."/>
            <person name="Mashimo C."/>
            <person name="Sugimori C."/>
            <person name="Leung K.-P."/>
            <person name="Fukushima H."/>
        </authorList>
    </citation>
    <scope>NUCLEOTIDE SEQUENCE [LARGE SCALE GENOMIC DNA]</scope>
    <source>
        <strain evidence="1 2">DY-18</strain>
    </source>
</reference>
<evidence type="ECO:0000313" key="1">
    <source>
        <dbReference type="EMBL" id="BAI64517.1"/>
    </source>
</evidence>
<evidence type="ECO:0000313" key="2">
    <source>
        <dbReference type="Proteomes" id="UP000001883"/>
    </source>
</evidence>
<name>D2NS91_ROTMD</name>
<dbReference type="AlphaFoldDB" id="D2NS91"/>
<reference evidence="2" key="1">
    <citation type="submission" date="2009-07" db="EMBL/GenBank/DDBJ databases">
        <title>Complete genome sequence of Rothia mucilaginosa DJ.</title>
        <authorList>
            <person name="Yamane K."/>
            <person name="Nambu T."/>
            <person name="Mashimo C."/>
            <person name="Sugimori C."/>
            <person name="Yamanaka T."/>
            <person name="Leung K."/>
            <person name="Fukushima H."/>
        </authorList>
    </citation>
    <scope>NUCLEOTIDE SEQUENCE [LARGE SCALE GENOMIC DNA]</scope>
    <source>
        <strain evidence="2">DY-18</strain>
    </source>
</reference>
<organism evidence="1 2">
    <name type="scientific">Rothia mucilaginosa (strain DY-18)</name>
    <name type="common">Stomatococcus mucilaginosus</name>
    <dbReference type="NCBI Taxonomy" id="680646"/>
    <lineage>
        <taxon>Bacteria</taxon>
        <taxon>Bacillati</taxon>
        <taxon>Actinomycetota</taxon>
        <taxon>Actinomycetes</taxon>
        <taxon>Micrococcales</taxon>
        <taxon>Micrococcaceae</taxon>
        <taxon>Rothia</taxon>
    </lineage>
</organism>
<dbReference type="HOGENOM" id="CLU_393746_0_0_11"/>
<sequence length="700" mass="75097">MLSEGLSPRIVGGNLSSLRTVLLTQLIPTGHQLNVQLSGLSQLRLELLGIAAVPEQTGTLSVSRQSRIELRQGPPVGLTVVQLNLRVSLRLFAHRLEQLTSNSLRGPRSKLLVTGGRKGTAATERRLLRLDSREIIHIRLHLRLRVLLSHRTNHRQTLRERGVQVIGAGEQILQRHQAASLSVVLHGQGVLDVQEQGLQQHAATLIEGRVQQRGNEAVALVVVRLPADRVILIGPGHVPHARAGEGHGSEACSLSAQTVLSVIPLQEQGQGQTDFLDDGGRDEAHPPAVVVHVHAAVQPRGVTQVVVTQVVAHRHVIVRLSVEVTPRVNNLTERVQNRTVEHVEHVRTHDGGFLAVVREGHHTQNRLGLNDNVVIEQQHVIGTVVDSLEHAAREATGTTQVALVDNAELTGEGLDDLFEVLVVLHLLGTLVHNQELVHSIENLGALTQSTNVIDAVLHLVHGGNLHGRLTSLHVCAGLNVAQPVRLNQLKVGGACQVEPVPAAVTERCQGQREGVGFLAGEQLRIHALNHATAVGLVHNDHALAASLNAQHDLLQVSPAAPVRGGERVEVRTERQALARVHGDGAAAVQAVSGITVRASVRYRLTGGVHRLRNGGGSVAVNTGGQLNAGCDTRVHVQGHDVSLNRARENNPLQVLQSLISHGYASTPPDSIFAPLAKCGRILLSNMDSAAPIAMCISRYL</sequence>
<dbReference type="EMBL" id="AP011540">
    <property type="protein sequence ID" value="BAI64517.1"/>
    <property type="molecule type" value="Genomic_DNA"/>
</dbReference>
<proteinExistence type="predicted"/>
<keyword evidence="2" id="KW-1185">Reference proteome</keyword>
<protein>
    <submittedName>
        <fullName evidence="1">ATPase involved in chromosome partitioning</fullName>
    </submittedName>
</protein>
<gene>
    <name evidence="1" type="ordered locus">RMDY18_06850</name>
</gene>